<dbReference type="AlphaFoldDB" id="A0A0C1FA24"/>
<dbReference type="RefSeq" id="WP_039483198.1">
    <property type="nucleotide sequence ID" value="NZ_JSYN01000049.1"/>
</dbReference>
<evidence type="ECO:0000313" key="1">
    <source>
        <dbReference type="EMBL" id="KIA88748.1"/>
    </source>
</evidence>
<proteinExistence type="predicted"/>
<keyword evidence="2" id="KW-1185">Reference proteome</keyword>
<protein>
    <submittedName>
        <fullName evidence="1">Uncharacterized protein</fullName>
    </submittedName>
</protein>
<sequence length="166" mass="19210">MTESEKYLKIFSSVEGQLNLQLLKEMQLETAVLEVLDCVCLKIYKKSWCSSKEDPLLAKTRIFFSIWMSDESDKQQKLLYNIHAFKLRHLPGYAIESRKFANVFRSAFEAFEQQWPNVSVNYGPLTLMEGWVSFDDKNIAQQIVELANNFLTIAPLVDEALASFKK</sequence>
<name>A0A0C1FA24_9SPHI</name>
<accession>A0A0C1FA24</accession>
<dbReference type="OrthoDB" id="674567at2"/>
<evidence type="ECO:0000313" key="2">
    <source>
        <dbReference type="Proteomes" id="UP000031246"/>
    </source>
</evidence>
<dbReference type="EMBL" id="JSYN01000049">
    <property type="protein sequence ID" value="KIA88748.1"/>
    <property type="molecule type" value="Genomic_DNA"/>
</dbReference>
<comment type="caution">
    <text evidence="1">The sequence shown here is derived from an EMBL/GenBank/DDBJ whole genome shotgun (WGS) entry which is preliminary data.</text>
</comment>
<dbReference type="Proteomes" id="UP000031246">
    <property type="component" value="Unassembled WGS sequence"/>
</dbReference>
<reference evidence="1 2" key="1">
    <citation type="submission" date="2014-10" db="EMBL/GenBank/DDBJ databases">
        <title>Pedobacter Kyungheensis.</title>
        <authorList>
            <person name="Anderson B.M."/>
            <person name="Newman J.D."/>
        </authorList>
    </citation>
    <scope>NUCLEOTIDE SEQUENCE [LARGE SCALE GENOMIC DNA]</scope>
    <source>
        <strain evidence="1 2">KACC 16221</strain>
    </source>
</reference>
<gene>
    <name evidence="1" type="ORF">OC25_25935</name>
</gene>
<organism evidence="1 2">
    <name type="scientific">Pedobacter kyungheensis</name>
    <dbReference type="NCBI Taxonomy" id="1069985"/>
    <lineage>
        <taxon>Bacteria</taxon>
        <taxon>Pseudomonadati</taxon>
        <taxon>Bacteroidota</taxon>
        <taxon>Sphingobacteriia</taxon>
        <taxon>Sphingobacteriales</taxon>
        <taxon>Sphingobacteriaceae</taxon>
        <taxon>Pedobacter</taxon>
    </lineage>
</organism>